<dbReference type="Gene3D" id="1.10.10.10">
    <property type="entry name" value="Winged helix-like DNA-binding domain superfamily/Winged helix DNA-binding domain"/>
    <property type="match status" value="1"/>
</dbReference>
<dbReference type="PRINTS" id="PR00598">
    <property type="entry name" value="HTHMARR"/>
</dbReference>
<protein>
    <submittedName>
        <fullName evidence="5">Transcriptional regulator</fullName>
    </submittedName>
</protein>
<keyword evidence="6" id="KW-1185">Reference proteome</keyword>
<evidence type="ECO:0000256" key="2">
    <source>
        <dbReference type="ARBA" id="ARBA00023125"/>
    </source>
</evidence>
<dbReference type="InterPro" id="IPR023187">
    <property type="entry name" value="Tscrpt_reg_MarR-type_CS"/>
</dbReference>
<dbReference type="RefSeq" id="WP_075073010.1">
    <property type="nucleotide sequence ID" value="NZ_DF967972.1"/>
</dbReference>
<dbReference type="PANTHER" id="PTHR33164">
    <property type="entry name" value="TRANSCRIPTIONAL REGULATOR, MARR FAMILY"/>
    <property type="match status" value="1"/>
</dbReference>
<dbReference type="GO" id="GO:0003700">
    <property type="term" value="F:DNA-binding transcription factor activity"/>
    <property type="evidence" value="ECO:0007669"/>
    <property type="project" value="InterPro"/>
</dbReference>
<dbReference type="OrthoDB" id="9799747at2"/>
<dbReference type="GO" id="GO:0003677">
    <property type="term" value="F:DNA binding"/>
    <property type="evidence" value="ECO:0007669"/>
    <property type="project" value="UniProtKB-KW"/>
</dbReference>
<dbReference type="InterPro" id="IPR039422">
    <property type="entry name" value="MarR/SlyA-like"/>
</dbReference>
<evidence type="ECO:0000313" key="6">
    <source>
        <dbReference type="Proteomes" id="UP000055060"/>
    </source>
</evidence>
<dbReference type="PROSITE" id="PS01117">
    <property type="entry name" value="HTH_MARR_1"/>
    <property type="match status" value="1"/>
</dbReference>
<dbReference type="AlphaFoldDB" id="A0A0S7BE36"/>
<keyword evidence="3" id="KW-0804">Transcription</keyword>
<feature type="domain" description="HTH marR-type" evidence="4">
    <location>
        <begin position="1"/>
        <end position="143"/>
    </location>
</feature>
<dbReference type="PROSITE" id="PS50995">
    <property type="entry name" value="HTH_MARR_2"/>
    <property type="match status" value="1"/>
</dbReference>
<dbReference type="Proteomes" id="UP000055060">
    <property type="component" value="Unassembled WGS sequence"/>
</dbReference>
<dbReference type="InterPro" id="IPR000835">
    <property type="entry name" value="HTH_MarR-typ"/>
</dbReference>
<dbReference type="EMBL" id="DF967972">
    <property type="protein sequence ID" value="GAP13689.1"/>
    <property type="molecule type" value="Genomic_DNA"/>
</dbReference>
<evidence type="ECO:0000256" key="1">
    <source>
        <dbReference type="ARBA" id="ARBA00023015"/>
    </source>
</evidence>
<dbReference type="STRING" id="360412.LARV_01444"/>
<accession>A0A0S7BE36</accession>
<dbReference type="InterPro" id="IPR011991">
    <property type="entry name" value="ArsR-like_HTH"/>
</dbReference>
<evidence type="ECO:0000259" key="4">
    <source>
        <dbReference type="PROSITE" id="PS50995"/>
    </source>
</evidence>
<evidence type="ECO:0000256" key="3">
    <source>
        <dbReference type="ARBA" id="ARBA00023163"/>
    </source>
</evidence>
<dbReference type="SUPFAM" id="SSF46785">
    <property type="entry name" value="Winged helix' DNA-binding domain"/>
    <property type="match status" value="1"/>
</dbReference>
<keyword evidence="1" id="KW-0805">Transcription regulation</keyword>
<dbReference type="SMART" id="SM00347">
    <property type="entry name" value="HTH_MARR"/>
    <property type="match status" value="1"/>
</dbReference>
<dbReference type="Pfam" id="PF12802">
    <property type="entry name" value="MarR_2"/>
    <property type="match status" value="1"/>
</dbReference>
<sequence length="150" mass="17036">MASTENLQKTIERFWDTIPRVWGSVRCVARKNAAQYFDLSLIQFDILRHIRRGAHSVAELAERQQISRPAISQAVDLLVEKGLVSRSPGATDRRYVRLELTGSGERLIAELYIKNRAWMAEKLSVLSDAELETVIDAMQILKKALDPSTR</sequence>
<organism evidence="5">
    <name type="scientific">Longilinea arvoryzae</name>
    <dbReference type="NCBI Taxonomy" id="360412"/>
    <lineage>
        <taxon>Bacteria</taxon>
        <taxon>Bacillati</taxon>
        <taxon>Chloroflexota</taxon>
        <taxon>Anaerolineae</taxon>
        <taxon>Anaerolineales</taxon>
        <taxon>Anaerolineaceae</taxon>
        <taxon>Longilinea</taxon>
    </lineage>
</organism>
<dbReference type="CDD" id="cd00090">
    <property type="entry name" value="HTH_ARSR"/>
    <property type="match status" value="1"/>
</dbReference>
<dbReference type="GO" id="GO:0006950">
    <property type="term" value="P:response to stress"/>
    <property type="evidence" value="ECO:0007669"/>
    <property type="project" value="TreeGrafter"/>
</dbReference>
<name>A0A0S7BE36_9CHLR</name>
<reference evidence="5" key="1">
    <citation type="submission" date="2015-07" db="EMBL/GenBank/DDBJ databases">
        <title>Draft Genome Sequences of Anaerolinea thermolimosa IMO-1, Bellilinea caldifistulae GOMI-1, Leptolinea tardivitalis YMTK-2, Levilinea saccharolytica KIBI-1,Longilinea arvoryzae KOME-1, Previously Described as Members of the Anaerolineaceae (Chloroflexi).</title>
        <authorList>
            <person name="Sekiguchi Y."/>
            <person name="Ohashi A."/>
            <person name="Matsuura N."/>
            <person name="Tourlousse M.D."/>
        </authorList>
    </citation>
    <scope>NUCLEOTIDE SEQUENCE [LARGE SCALE GENOMIC DNA]</scope>
    <source>
        <strain evidence="5">KOME-1</strain>
    </source>
</reference>
<keyword evidence="2" id="KW-0238">DNA-binding</keyword>
<dbReference type="InterPro" id="IPR036390">
    <property type="entry name" value="WH_DNA-bd_sf"/>
</dbReference>
<gene>
    <name evidence="5" type="ORF">LARV_01444</name>
</gene>
<proteinExistence type="predicted"/>
<evidence type="ECO:0000313" key="5">
    <source>
        <dbReference type="EMBL" id="GAP13689.1"/>
    </source>
</evidence>
<dbReference type="PANTHER" id="PTHR33164:SF43">
    <property type="entry name" value="HTH-TYPE TRANSCRIPTIONAL REPRESSOR YETL"/>
    <property type="match status" value="1"/>
</dbReference>
<dbReference type="InterPro" id="IPR036388">
    <property type="entry name" value="WH-like_DNA-bd_sf"/>
</dbReference>